<evidence type="ECO:0000313" key="2">
    <source>
        <dbReference type="Proteomes" id="UP000192333"/>
    </source>
</evidence>
<dbReference type="AlphaFoldDB" id="A0A1W2HCF6"/>
<name>A0A1W2HCF6_9BACT</name>
<dbReference type="STRING" id="758820.SAMN00777080_5087"/>
<sequence>MSVKVAEANATFNKSKMEEKTEIQKARQVKRTQLLMELLAKQNGQATDPTESILMQKLKEDFLSKNRQRIFLELMVQYLNLTTEKEQVSQVLTKFLNLTPQEQGTLQEILKEINK</sequence>
<reference evidence="2" key="1">
    <citation type="submission" date="2017-04" db="EMBL/GenBank/DDBJ databases">
        <authorList>
            <person name="Varghese N."/>
            <person name="Submissions S."/>
        </authorList>
    </citation>
    <scope>NUCLEOTIDE SEQUENCE [LARGE SCALE GENOMIC DNA]</scope>
    <source>
        <strain evidence="2">DSM 16537</strain>
    </source>
</reference>
<gene>
    <name evidence="1" type="ORF">SAMN00777080_5087</name>
</gene>
<dbReference type="EMBL" id="LT838813">
    <property type="protein sequence ID" value="SMD46398.1"/>
    <property type="molecule type" value="Genomic_DNA"/>
</dbReference>
<proteinExistence type="predicted"/>
<dbReference type="Proteomes" id="UP000192333">
    <property type="component" value="Chromosome I"/>
</dbReference>
<dbReference type="RefSeq" id="WP_084123308.1">
    <property type="nucleotide sequence ID" value="NZ_LT838813.1"/>
</dbReference>
<keyword evidence="2" id="KW-1185">Reference proteome</keyword>
<evidence type="ECO:0000313" key="1">
    <source>
        <dbReference type="EMBL" id="SMD46398.1"/>
    </source>
</evidence>
<accession>A0A1W2HCF6</accession>
<protein>
    <submittedName>
        <fullName evidence="1">Uncharacterized protein</fullName>
    </submittedName>
</protein>
<organism evidence="1 2">
    <name type="scientific">Aquiflexum balticum DSM 16537</name>
    <dbReference type="NCBI Taxonomy" id="758820"/>
    <lineage>
        <taxon>Bacteria</taxon>
        <taxon>Pseudomonadati</taxon>
        <taxon>Bacteroidota</taxon>
        <taxon>Cytophagia</taxon>
        <taxon>Cytophagales</taxon>
        <taxon>Cyclobacteriaceae</taxon>
        <taxon>Aquiflexum</taxon>
    </lineage>
</organism>